<protein>
    <submittedName>
        <fullName evidence="1">Uncharacterized protein</fullName>
    </submittedName>
</protein>
<sequence>MIQDPQMITLDLDEDEDEDQDHDSDPLSPSSPNQIQYFVQSPPSSESHDGGDSNRSPMQQSTQSDESSPLNSSLHSLSSGSRFSSRSWKVNWKLFPPIDEVEETFDDFNLLDKCPNIRPWHCLLLLFGSVFLFTLLCLIIGGISRPYRPRVAIESLMVNNFYFGEGSDYAGVPTEYLTVNCSVEMTIYNPAKFFGMHVSFTPAGLFYYEITVATGQLKKYYQPRKSHHVVSLNLEGKRVPLYGAGPSLVVSDSRGGVPCRLEFDIRSLANVVGVLVRTKHRMHISCSLIVNSRNTKAIKFKENPCRYD</sequence>
<evidence type="ECO:0000313" key="1">
    <source>
        <dbReference type="EMBL" id="KAI7987027.1"/>
    </source>
</evidence>
<gene>
    <name evidence="1" type="ORF">LOK49_LG13G00552</name>
</gene>
<keyword evidence="2" id="KW-1185">Reference proteome</keyword>
<dbReference type="EMBL" id="CM045771">
    <property type="protein sequence ID" value="KAI7987027.1"/>
    <property type="molecule type" value="Genomic_DNA"/>
</dbReference>
<proteinExistence type="predicted"/>
<organism evidence="1 2">
    <name type="scientific">Camellia lanceoleosa</name>
    <dbReference type="NCBI Taxonomy" id="1840588"/>
    <lineage>
        <taxon>Eukaryota</taxon>
        <taxon>Viridiplantae</taxon>
        <taxon>Streptophyta</taxon>
        <taxon>Embryophyta</taxon>
        <taxon>Tracheophyta</taxon>
        <taxon>Spermatophyta</taxon>
        <taxon>Magnoliopsida</taxon>
        <taxon>eudicotyledons</taxon>
        <taxon>Gunneridae</taxon>
        <taxon>Pentapetalae</taxon>
        <taxon>asterids</taxon>
        <taxon>Ericales</taxon>
        <taxon>Theaceae</taxon>
        <taxon>Camellia</taxon>
    </lineage>
</organism>
<reference evidence="1 2" key="1">
    <citation type="journal article" date="2022" name="Plant J.">
        <title>Chromosome-level genome of Camellia lanceoleosa provides a valuable resource for understanding genome evolution and self-incompatibility.</title>
        <authorList>
            <person name="Gong W."/>
            <person name="Xiao S."/>
            <person name="Wang L."/>
            <person name="Liao Z."/>
            <person name="Chang Y."/>
            <person name="Mo W."/>
            <person name="Hu G."/>
            <person name="Li W."/>
            <person name="Zhao G."/>
            <person name="Zhu H."/>
            <person name="Hu X."/>
            <person name="Ji K."/>
            <person name="Xiang X."/>
            <person name="Song Q."/>
            <person name="Yuan D."/>
            <person name="Jin S."/>
            <person name="Zhang L."/>
        </authorList>
    </citation>
    <scope>NUCLEOTIDE SEQUENCE [LARGE SCALE GENOMIC DNA]</scope>
    <source>
        <strain evidence="1">SQ_2022a</strain>
    </source>
</reference>
<name>A0ACC0FE63_9ERIC</name>
<comment type="caution">
    <text evidence="1">The sequence shown here is derived from an EMBL/GenBank/DDBJ whole genome shotgun (WGS) entry which is preliminary data.</text>
</comment>
<dbReference type="Proteomes" id="UP001060215">
    <property type="component" value="Chromosome 14"/>
</dbReference>
<evidence type="ECO:0000313" key="2">
    <source>
        <dbReference type="Proteomes" id="UP001060215"/>
    </source>
</evidence>
<accession>A0ACC0FE63</accession>